<feature type="compositionally biased region" description="Polar residues" evidence="2">
    <location>
        <begin position="134"/>
        <end position="145"/>
    </location>
</feature>
<evidence type="ECO:0000256" key="2">
    <source>
        <dbReference type="SAM" id="MobiDB-lite"/>
    </source>
</evidence>
<evidence type="ECO:0000256" key="1">
    <source>
        <dbReference type="SAM" id="Coils"/>
    </source>
</evidence>
<evidence type="ECO:0000313" key="3">
    <source>
        <dbReference type="EMBL" id="KAH7228595.1"/>
    </source>
</evidence>
<feature type="coiled-coil region" evidence="1">
    <location>
        <begin position="67"/>
        <end position="101"/>
    </location>
</feature>
<sequence length="156" mass="16729">MSSSYFRVSVQTSFSQTSPHTVKSFSISCHNYGSSGPSTGHPSDFGTGGTSYTGYSYAPDSSTEKFIKEAMSHVKRTTDRVKEATDRVKEATARAKEATDHAYGGATNINGRVYTTCTDSFTSSGKTLIINPVNKGSGSQTNGNVTVVEENSERRN</sequence>
<evidence type="ECO:0000313" key="4">
    <source>
        <dbReference type="Proteomes" id="UP000720189"/>
    </source>
</evidence>
<dbReference type="GeneID" id="70231504"/>
<keyword evidence="4" id="KW-1185">Reference proteome</keyword>
<dbReference type="EMBL" id="JAGMUX010000024">
    <property type="protein sequence ID" value="KAH7228595.1"/>
    <property type="molecule type" value="Genomic_DNA"/>
</dbReference>
<comment type="caution">
    <text evidence="3">The sequence shown here is derived from an EMBL/GenBank/DDBJ whole genome shotgun (WGS) entry which is preliminary data.</text>
</comment>
<name>A0A9P9JM61_FUSRE</name>
<dbReference type="AlphaFoldDB" id="A0A9P9JM61"/>
<accession>A0A9P9JM61</accession>
<dbReference type="Proteomes" id="UP000720189">
    <property type="component" value="Unassembled WGS sequence"/>
</dbReference>
<gene>
    <name evidence="3" type="ORF">BKA55DRAFT_743506</name>
</gene>
<reference evidence="3" key="1">
    <citation type="journal article" date="2021" name="Nat. Commun.">
        <title>Genetic determinants of endophytism in the Arabidopsis root mycobiome.</title>
        <authorList>
            <person name="Mesny F."/>
            <person name="Miyauchi S."/>
            <person name="Thiergart T."/>
            <person name="Pickel B."/>
            <person name="Atanasova L."/>
            <person name="Karlsson M."/>
            <person name="Huettel B."/>
            <person name="Barry K.W."/>
            <person name="Haridas S."/>
            <person name="Chen C."/>
            <person name="Bauer D."/>
            <person name="Andreopoulos W."/>
            <person name="Pangilinan J."/>
            <person name="LaButti K."/>
            <person name="Riley R."/>
            <person name="Lipzen A."/>
            <person name="Clum A."/>
            <person name="Drula E."/>
            <person name="Henrissat B."/>
            <person name="Kohler A."/>
            <person name="Grigoriev I.V."/>
            <person name="Martin F.M."/>
            <person name="Hacquard S."/>
        </authorList>
    </citation>
    <scope>NUCLEOTIDE SEQUENCE</scope>
    <source>
        <strain evidence="3">MPI-CAGE-AT-0023</strain>
    </source>
</reference>
<dbReference type="RefSeq" id="XP_046042832.1">
    <property type="nucleotide sequence ID" value="XM_046201550.1"/>
</dbReference>
<feature type="region of interest" description="Disordered" evidence="2">
    <location>
        <begin position="131"/>
        <end position="156"/>
    </location>
</feature>
<keyword evidence="1" id="KW-0175">Coiled coil</keyword>
<organism evidence="3 4">
    <name type="scientific">Fusarium redolens</name>
    <dbReference type="NCBI Taxonomy" id="48865"/>
    <lineage>
        <taxon>Eukaryota</taxon>
        <taxon>Fungi</taxon>
        <taxon>Dikarya</taxon>
        <taxon>Ascomycota</taxon>
        <taxon>Pezizomycotina</taxon>
        <taxon>Sordariomycetes</taxon>
        <taxon>Hypocreomycetidae</taxon>
        <taxon>Hypocreales</taxon>
        <taxon>Nectriaceae</taxon>
        <taxon>Fusarium</taxon>
        <taxon>Fusarium redolens species complex</taxon>
    </lineage>
</organism>
<protein>
    <submittedName>
        <fullName evidence="3">Uncharacterized protein</fullName>
    </submittedName>
</protein>
<proteinExistence type="predicted"/>